<proteinExistence type="predicted"/>
<sequence>MDATAVTSAPAATAVTVRPAPELPAARPSARGRARAEARAARLASRRHAAAALQSAIDRRDNGGVADD</sequence>
<dbReference type="EMBL" id="JAVREO010000016">
    <property type="protein sequence ID" value="MDT0269397.1"/>
    <property type="molecule type" value="Genomic_DNA"/>
</dbReference>
<name>A0ABU2JWM0_9ACTN</name>
<reference evidence="3" key="1">
    <citation type="submission" date="2023-07" db="EMBL/GenBank/DDBJ databases">
        <title>30 novel species of actinomycetes from the DSMZ collection.</title>
        <authorList>
            <person name="Nouioui I."/>
        </authorList>
    </citation>
    <scope>NUCLEOTIDE SEQUENCE [LARGE SCALE GENOMIC DNA]</scope>
    <source>
        <strain evidence="3">DSM 44915</strain>
    </source>
</reference>
<feature type="compositionally biased region" description="Low complexity" evidence="1">
    <location>
        <begin position="17"/>
        <end position="31"/>
    </location>
</feature>
<protein>
    <submittedName>
        <fullName evidence="2">Uncharacterized protein</fullName>
    </submittedName>
</protein>
<comment type="caution">
    <text evidence="2">The sequence shown here is derived from an EMBL/GenBank/DDBJ whole genome shotgun (WGS) entry which is preliminary data.</text>
</comment>
<organism evidence="2 3">
    <name type="scientific">Streptomyces chisholmiae</name>
    <dbReference type="NCBI Taxonomy" id="3075540"/>
    <lineage>
        <taxon>Bacteria</taxon>
        <taxon>Bacillati</taxon>
        <taxon>Actinomycetota</taxon>
        <taxon>Actinomycetes</taxon>
        <taxon>Kitasatosporales</taxon>
        <taxon>Streptomycetaceae</taxon>
        <taxon>Streptomyces</taxon>
    </lineage>
</organism>
<gene>
    <name evidence="2" type="ORF">RM844_24245</name>
</gene>
<evidence type="ECO:0000313" key="3">
    <source>
        <dbReference type="Proteomes" id="UP001183410"/>
    </source>
</evidence>
<evidence type="ECO:0000313" key="2">
    <source>
        <dbReference type="EMBL" id="MDT0269397.1"/>
    </source>
</evidence>
<keyword evidence="3" id="KW-1185">Reference proteome</keyword>
<accession>A0ABU2JWM0</accession>
<dbReference type="RefSeq" id="WP_311669476.1">
    <property type="nucleotide sequence ID" value="NZ_JAVREO010000016.1"/>
</dbReference>
<feature type="region of interest" description="Disordered" evidence="1">
    <location>
        <begin position="17"/>
        <end position="43"/>
    </location>
</feature>
<evidence type="ECO:0000256" key="1">
    <source>
        <dbReference type="SAM" id="MobiDB-lite"/>
    </source>
</evidence>
<dbReference type="Proteomes" id="UP001183410">
    <property type="component" value="Unassembled WGS sequence"/>
</dbReference>